<gene>
    <name evidence="1" type="ORF">Hamer_G006595</name>
</gene>
<evidence type="ECO:0000313" key="1">
    <source>
        <dbReference type="EMBL" id="KAG7156615.1"/>
    </source>
</evidence>
<reference evidence="1" key="1">
    <citation type="journal article" date="2021" name="Sci. Adv.">
        <title>The American lobster genome reveals insights on longevity, neural, and immune adaptations.</title>
        <authorList>
            <person name="Polinski J.M."/>
            <person name="Zimin A.V."/>
            <person name="Clark K.F."/>
            <person name="Kohn A.B."/>
            <person name="Sadowski N."/>
            <person name="Timp W."/>
            <person name="Ptitsyn A."/>
            <person name="Khanna P."/>
            <person name="Romanova D.Y."/>
            <person name="Williams P."/>
            <person name="Greenwood S.J."/>
            <person name="Moroz L.L."/>
            <person name="Walt D.R."/>
            <person name="Bodnar A.G."/>
        </authorList>
    </citation>
    <scope>NUCLEOTIDE SEQUENCE</scope>
    <source>
        <strain evidence="1">GMGI-L3</strain>
    </source>
</reference>
<accession>A0A8J5JFC5</accession>
<proteinExistence type="predicted"/>
<sequence length="88" mass="10383">MQAGVYSMQSIELELLYYVALEPRAGATVLCNLQSCFYNMQSTELELLYYVIYRADEQYAVYRAELLYYVIHRAVYNMQSTELSYCIM</sequence>
<name>A0A8J5JFC5_HOMAM</name>
<dbReference type="AlphaFoldDB" id="A0A8J5JFC5"/>
<dbReference type="EMBL" id="JAHLQT010039062">
    <property type="protein sequence ID" value="KAG7156615.1"/>
    <property type="molecule type" value="Genomic_DNA"/>
</dbReference>
<organism evidence="1 2">
    <name type="scientific">Homarus americanus</name>
    <name type="common">American lobster</name>
    <dbReference type="NCBI Taxonomy" id="6706"/>
    <lineage>
        <taxon>Eukaryota</taxon>
        <taxon>Metazoa</taxon>
        <taxon>Ecdysozoa</taxon>
        <taxon>Arthropoda</taxon>
        <taxon>Crustacea</taxon>
        <taxon>Multicrustacea</taxon>
        <taxon>Malacostraca</taxon>
        <taxon>Eumalacostraca</taxon>
        <taxon>Eucarida</taxon>
        <taxon>Decapoda</taxon>
        <taxon>Pleocyemata</taxon>
        <taxon>Astacidea</taxon>
        <taxon>Nephropoidea</taxon>
        <taxon>Nephropidae</taxon>
        <taxon>Homarus</taxon>
    </lineage>
</organism>
<evidence type="ECO:0000313" key="2">
    <source>
        <dbReference type="Proteomes" id="UP000747542"/>
    </source>
</evidence>
<comment type="caution">
    <text evidence="1">The sequence shown here is derived from an EMBL/GenBank/DDBJ whole genome shotgun (WGS) entry which is preliminary data.</text>
</comment>
<keyword evidence="2" id="KW-1185">Reference proteome</keyword>
<dbReference type="Proteomes" id="UP000747542">
    <property type="component" value="Unassembled WGS sequence"/>
</dbReference>
<protein>
    <submittedName>
        <fullName evidence="1">Uncharacterized protein</fullName>
    </submittedName>
</protein>